<dbReference type="GeneID" id="59287933"/>
<reference evidence="2 3" key="1">
    <citation type="journal article" date="2020" name="Genomics">
        <title>Complete, high-quality genomes from long-read metagenomic sequencing of two wolf lichen thalli reveals enigmatic genome architecture.</title>
        <authorList>
            <person name="McKenzie S.K."/>
            <person name="Walston R.F."/>
            <person name="Allen J.L."/>
        </authorList>
    </citation>
    <scope>NUCLEOTIDE SEQUENCE [LARGE SCALE GENOMIC DNA]</scope>
    <source>
        <strain evidence="2">WasteWater2</strain>
    </source>
</reference>
<dbReference type="Proteomes" id="UP000578531">
    <property type="component" value="Unassembled WGS sequence"/>
</dbReference>
<gene>
    <name evidence="2" type="ORF">HO173_006272</name>
</gene>
<evidence type="ECO:0000259" key="1">
    <source>
        <dbReference type="Pfam" id="PF01636"/>
    </source>
</evidence>
<evidence type="ECO:0000313" key="3">
    <source>
        <dbReference type="Proteomes" id="UP000578531"/>
    </source>
</evidence>
<organism evidence="2 3">
    <name type="scientific">Letharia columbiana</name>
    <dbReference type="NCBI Taxonomy" id="112416"/>
    <lineage>
        <taxon>Eukaryota</taxon>
        <taxon>Fungi</taxon>
        <taxon>Dikarya</taxon>
        <taxon>Ascomycota</taxon>
        <taxon>Pezizomycotina</taxon>
        <taxon>Lecanoromycetes</taxon>
        <taxon>OSLEUM clade</taxon>
        <taxon>Lecanoromycetidae</taxon>
        <taxon>Lecanorales</taxon>
        <taxon>Lecanorineae</taxon>
        <taxon>Parmeliaceae</taxon>
        <taxon>Letharia</taxon>
    </lineage>
</organism>
<dbReference type="Gene3D" id="3.30.200.20">
    <property type="entry name" value="Phosphorylase Kinase, domain 1"/>
    <property type="match status" value="1"/>
</dbReference>
<evidence type="ECO:0000313" key="2">
    <source>
        <dbReference type="EMBL" id="KAF6235589.1"/>
    </source>
</evidence>
<accession>A0A8H6FVJ1</accession>
<sequence length="309" mass="34443">MAYGSAASPLVSNSSTIRWMVQDTLQCSRLEVNNMEDIRGHLHGICKLRLSNGSRLVLKLSPSPNTALLRHERYFLESEATILSLLKKSCLPIPRILRYDPRSIQLGSPFLLNTHVPGISYADALPHLTNPECRDIELQLRSLGSTINQHTSPTFGPAALVASNRGFSTWRESFKSMFESIMMDAEDMTINLPYHGIREAASSVAKDLHDVKEARLVVLGLGRPQNVLLDRRSKDVIGLLDFGQTIWGDTAFSEPESCCDRKGLLYICYHAVVTIVTNHYRPQRDAKELDARKTLTTTLAQLAVRNEGG</sequence>
<dbReference type="InterPro" id="IPR051678">
    <property type="entry name" value="AGP_Transferase"/>
</dbReference>
<feature type="domain" description="Aminoglycoside phosphotransferase" evidence="1">
    <location>
        <begin position="51"/>
        <end position="251"/>
    </location>
</feature>
<dbReference type="OrthoDB" id="5210591at2759"/>
<proteinExistence type="predicted"/>
<name>A0A8H6FVJ1_9LECA</name>
<protein>
    <recommendedName>
        <fullName evidence="1">Aminoglycoside phosphotransferase domain-containing protein</fullName>
    </recommendedName>
</protein>
<dbReference type="PANTHER" id="PTHR21310">
    <property type="entry name" value="AMINOGLYCOSIDE PHOSPHOTRANSFERASE-RELATED-RELATED"/>
    <property type="match status" value="1"/>
</dbReference>
<dbReference type="RefSeq" id="XP_037164957.1">
    <property type="nucleotide sequence ID" value="XM_037308183.1"/>
</dbReference>
<dbReference type="InterPro" id="IPR002575">
    <property type="entry name" value="Aminoglycoside_PTrfase"/>
</dbReference>
<dbReference type="InterPro" id="IPR011009">
    <property type="entry name" value="Kinase-like_dom_sf"/>
</dbReference>
<keyword evidence="3" id="KW-1185">Reference proteome</keyword>
<comment type="caution">
    <text evidence="2">The sequence shown here is derived from an EMBL/GenBank/DDBJ whole genome shotgun (WGS) entry which is preliminary data.</text>
</comment>
<dbReference type="AlphaFoldDB" id="A0A8H6FVJ1"/>
<dbReference type="PANTHER" id="PTHR21310:SF59">
    <property type="entry name" value="AMINOGLYCOSIDE PHOSPHOTRANSFERASE DOMAIN-CONTAINING PROTEIN"/>
    <property type="match status" value="1"/>
</dbReference>
<dbReference type="Pfam" id="PF01636">
    <property type="entry name" value="APH"/>
    <property type="match status" value="1"/>
</dbReference>
<dbReference type="SUPFAM" id="SSF56112">
    <property type="entry name" value="Protein kinase-like (PK-like)"/>
    <property type="match status" value="1"/>
</dbReference>
<dbReference type="EMBL" id="JACCJC010000024">
    <property type="protein sequence ID" value="KAF6235589.1"/>
    <property type="molecule type" value="Genomic_DNA"/>
</dbReference>